<keyword evidence="5 9" id="KW-0812">Transmembrane</keyword>
<keyword evidence="4" id="KW-0050">Antiport</keyword>
<evidence type="ECO:0000256" key="2">
    <source>
        <dbReference type="ARBA" id="ARBA00005551"/>
    </source>
</evidence>
<evidence type="ECO:0000256" key="9">
    <source>
        <dbReference type="SAM" id="Phobius"/>
    </source>
</evidence>
<gene>
    <name evidence="12" type="ORF">S7S_05820</name>
</gene>
<keyword evidence="7" id="KW-0406">Ion transport</keyword>
<evidence type="ECO:0000259" key="10">
    <source>
        <dbReference type="Pfam" id="PF00999"/>
    </source>
</evidence>
<dbReference type="Gene3D" id="3.40.50.720">
    <property type="entry name" value="NAD(P)-binding Rossmann-like Domain"/>
    <property type="match status" value="1"/>
</dbReference>
<evidence type="ECO:0000256" key="5">
    <source>
        <dbReference type="ARBA" id="ARBA00022692"/>
    </source>
</evidence>
<dbReference type="Pfam" id="PF00999">
    <property type="entry name" value="Na_H_Exchanger"/>
    <property type="match status" value="1"/>
</dbReference>
<dbReference type="InterPro" id="IPR003148">
    <property type="entry name" value="RCK_N"/>
</dbReference>
<feature type="transmembrane region" description="Helical" evidence="9">
    <location>
        <begin position="297"/>
        <end position="321"/>
    </location>
</feature>
<evidence type="ECO:0000256" key="8">
    <source>
        <dbReference type="ARBA" id="ARBA00023136"/>
    </source>
</evidence>
<feature type="transmembrane region" description="Helical" evidence="9">
    <location>
        <begin position="115"/>
        <end position="135"/>
    </location>
</feature>
<dbReference type="GO" id="GO:0015297">
    <property type="term" value="F:antiporter activity"/>
    <property type="evidence" value="ECO:0007669"/>
    <property type="project" value="UniProtKB-KW"/>
</dbReference>
<accession>A0A0B4XMM8</accession>
<dbReference type="AlphaFoldDB" id="A0A0B4XMM8"/>
<feature type="transmembrane region" description="Helical" evidence="9">
    <location>
        <begin position="182"/>
        <end position="206"/>
    </location>
</feature>
<dbReference type="SUPFAM" id="SSF51735">
    <property type="entry name" value="NAD(P)-binding Rossmann-fold domains"/>
    <property type="match status" value="1"/>
</dbReference>
<dbReference type="InterPro" id="IPR038770">
    <property type="entry name" value="Na+/solute_symporter_sf"/>
</dbReference>
<keyword evidence="8 9" id="KW-0472">Membrane</keyword>
<evidence type="ECO:0000313" key="13">
    <source>
        <dbReference type="Proteomes" id="UP000006764"/>
    </source>
</evidence>
<feature type="transmembrane region" description="Helical" evidence="9">
    <location>
        <begin position="86"/>
        <end position="109"/>
    </location>
</feature>
<dbReference type="InterPro" id="IPR036291">
    <property type="entry name" value="NAD(P)-bd_dom_sf"/>
</dbReference>
<comment type="subcellular location">
    <subcellularLocation>
        <location evidence="1">Membrane</location>
        <topology evidence="1">Multi-pass membrane protein</topology>
    </subcellularLocation>
</comment>
<dbReference type="PANTHER" id="PTHR42751:SF3">
    <property type="entry name" value="SODIUM_GLUTAMATE SYMPORTER"/>
    <property type="match status" value="1"/>
</dbReference>
<dbReference type="InterPro" id="IPR006153">
    <property type="entry name" value="Cation/H_exchanger_TM"/>
</dbReference>
<comment type="similarity">
    <text evidence="2">Belongs to the monovalent cation:proton antiporter 2 (CPA2) transporter (TC 2.A.37) family.</text>
</comment>
<reference evidence="12 13" key="1">
    <citation type="journal article" date="2012" name="J. Bacteriol.">
        <title>Genome sequence of an alkane-degrading bacterium, Alcanivorax pacificus type strain W11-5, isolated from deep sea sediment.</title>
        <authorList>
            <person name="Lai Q."/>
            <person name="Shao Z."/>
        </authorList>
    </citation>
    <scope>NUCLEOTIDE SEQUENCE [LARGE SCALE GENOMIC DNA]</scope>
    <source>
        <strain evidence="12 13">W11-5</strain>
    </source>
</reference>
<dbReference type="Pfam" id="PF02254">
    <property type="entry name" value="TrkA_N"/>
    <property type="match status" value="1"/>
</dbReference>
<feature type="transmembrane region" description="Helical" evidence="9">
    <location>
        <begin position="327"/>
        <end position="348"/>
    </location>
</feature>
<sequence>MMEHVYYQFAVVLFAATVLGVLAIRLRQPLIIAFILVGILIGPASLDLVTAHSEIRLLAEIGVTVLLFVVGLKLDMNLVRHLGPVALATGLGQLLFTIVFGFLIGLALGMDWIKAVYVAVALTFSSTIIIVKLLSDKREIDSLHGRIAMGFLIVQDIAVVVAMMVVGSLSAGGVTDAGQTGLLVLSIIARLAVALLLVVLMMRYVLPRLMEVLARSPELLLIFAVAWGTSLATLGELAGFSKEVGAFLAGFSLASTRYREAVNARLSSVRDFLLLFFFVNLGAQLEFAALGNELLPAAVFSLFVLVGNPLIVMVIMGMMGYRRRTGFLAGLTVAQISEFSIIFVAMGISLGHVDDSTLGLITLVGIITITLSTYLILYSHPLFDWLSPWLRPFERRNPFRENTTAPIVASGAPVILFGLGRYGSRLMQRLREQGIEVLGLDFDPEIIRHMRRDGYQVAYGDLESGDFIDHLPLEQVRWVISTVPELGANLNLAGVLRARGYAGAVAATLHHERDAEALTRAGVSHVLRPYRDAADYAATLVSEQSYPVQ</sequence>
<feature type="transmembrane region" description="Helical" evidence="9">
    <location>
        <begin position="6"/>
        <end position="24"/>
    </location>
</feature>
<keyword evidence="3" id="KW-0813">Transport</keyword>
<evidence type="ECO:0000256" key="3">
    <source>
        <dbReference type="ARBA" id="ARBA00022448"/>
    </source>
</evidence>
<protein>
    <submittedName>
        <fullName evidence="12">Sodium/hydrogen exchanger</fullName>
    </submittedName>
</protein>
<dbReference type="EMBL" id="CP004387">
    <property type="protein sequence ID" value="AJD47582.1"/>
    <property type="molecule type" value="Genomic_DNA"/>
</dbReference>
<dbReference type="STRING" id="391936.S7S_05820"/>
<name>A0A0B4XMM8_9GAMM</name>
<keyword evidence="13" id="KW-1185">Reference proteome</keyword>
<feature type="transmembrane region" description="Helical" evidence="9">
    <location>
        <begin position="31"/>
        <end position="49"/>
    </location>
</feature>
<dbReference type="PANTHER" id="PTHR42751">
    <property type="entry name" value="SODIUM/HYDROGEN EXCHANGER FAMILY/TRKA DOMAIN PROTEIN"/>
    <property type="match status" value="1"/>
</dbReference>
<dbReference type="Gene3D" id="1.20.1530.20">
    <property type="match status" value="1"/>
</dbReference>
<organism evidence="12 13">
    <name type="scientific">Isoalcanivorax pacificus W11-5</name>
    <dbReference type="NCBI Taxonomy" id="391936"/>
    <lineage>
        <taxon>Bacteria</taxon>
        <taxon>Pseudomonadati</taxon>
        <taxon>Pseudomonadota</taxon>
        <taxon>Gammaproteobacteria</taxon>
        <taxon>Oceanospirillales</taxon>
        <taxon>Alcanivoracaceae</taxon>
        <taxon>Isoalcanivorax</taxon>
    </lineage>
</organism>
<dbReference type="RefSeq" id="WP_008737906.1">
    <property type="nucleotide sequence ID" value="NZ_CP004387.1"/>
</dbReference>
<evidence type="ECO:0000256" key="1">
    <source>
        <dbReference type="ARBA" id="ARBA00004141"/>
    </source>
</evidence>
<feature type="domain" description="RCK N-terminal" evidence="11">
    <location>
        <begin position="414"/>
        <end position="529"/>
    </location>
</feature>
<feature type="transmembrane region" description="Helical" evidence="9">
    <location>
        <begin position="55"/>
        <end position="74"/>
    </location>
</feature>
<feature type="transmembrane region" description="Helical" evidence="9">
    <location>
        <begin position="403"/>
        <end position="422"/>
    </location>
</feature>
<dbReference type="GO" id="GO:0016020">
    <property type="term" value="C:membrane"/>
    <property type="evidence" value="ECO:0007669"/>
    <property type="project" value="UniProtKB-SubCell"/>
</dbReference>
<evidence type="ECO:0000256" key="4">
    <source>
        <dbReference type="ARBA" id="ARBA00022449"/>
    </source>
</evidence>
<dbReference type="KEGG" id="apac:S7S_05820"/>
<dbReference type="HOGENOM" id="CLU_005126_9_0_6"/>
<dbReference type="GO" id="GO:1902600">
    <property type="term" value="P:proton transmembrane transport"/>
    <property type="evidence" value="ECO:0007669"/>
    <property type="project" value="InterPro"/>
</dbReference>
<feature type="transmembrane region" description="Helical" evidence="9">
    <location>
        <begin position="360"/>
        <end position="383"/>
    </location>
</feature>
<dbReference type="GO" id="GO:0006813">
    <property type="term" value="P:potassium ion transport"/>
    <property type="evidence" value="ECO:0007669"/>
    <property type="project" value="InterPro"/>
</dbReference>
<feature type="domain" description="Cation/H+ exchanger transmembrane" evidence="10">
    <location>
        <begin position="15"/>
        <end position="372"/>
    </location>
</feature>
<feature type="transmembrane region" description="Helical" evidence="9">
    <location>
        <begin position="218"/>
        <end position="240"/>
    </location>
</feature>
<evidence type="ECO:0000256" key="6">
    <source>
        <dbReference type="ARBA" id="ARBA00022989"/>
    </source>
</evidence>
<feature type="transmembrane region" description="Helical" evidence="9">
    <location>
        <begin position="147"/>
        <end position="170"/>
    </location>
</feature>
<dbReference type="Proteomes" id="UP000006764">
    <property type="component" value="Chromosome"/>
</dbReference>
<feature type="transmembrane region" description="Helical" evidence="9">
    <location>
        <begin position="272"/>
        <end position="290"/>
    </location>
</feature>
<proteinExistence type="inferred from homology"/>
<keyword evidence="6 9" id="KW-1133">Transmembrane helix</keyword>
<evidence type="ECO:0000313" key="12">
    <source>
        <dbReference type="EMBL" id="AJD47582.1"/>
    </source>
</evidence>
<evidence type="ECO:0000259" key="11">
    <source>
        <dbReference type="Pfam" id="PF02254"/>
    </source>
</evidence>
<evidence type="ECO:0000256" key="7">
    <source>
        <dbReference type="ARBA" id="ARBA00023065"/>
    </source>
</evidence>